<keyword evidence="5" id="KW-1185">Reference proteome</keyword>
<dbReference type="InterPro" id="IPR005133">
    <property type="entry name" value="PhaG_MnhG_YufB"/>
</dbReference>
<feature type="compositionally biased region" description="Acidic residues" evidence="2">
    <location>
        <begin position="141"/>
        <end position="150"/>
    </location>
</feature>
<feature type="transmembrane region" description="Helical" evidence="3">
    <location>
        <begin position="6"/>
        <end position="28"/>
    </location>
</feature>
<keyword evidence="3" id="KW-1133">Transmembrane helix</keyword>
<evidence type="ECO:0000313" key="4">
    <source>
        <dbReference type="EMBL" id="SLM96457.1"/>
    </source>
</evidence>
<reference evidence="5" key="1">
    <citation type="submission" date="2017-02" db="EMBL/GenBank/DDBJ databases">
        <authorList>
            <person name="Dridi B."/>
        </authorList>
    </citation>
    <scope>NUCLEOTIDE SEQUENCE [LARGE SCALE GENOMIC DNA]</scope>
    <source>
        <strain evidence="5">B Co 03.10</strain>
    </source>
</reference>
<feature type="transmembrane region" description="Helical" evidence="3">
    <location>
        <begin position="66"/>
        <end position="87"/>
    </location>
</feature>
<dbReference type="AlphaFoldDB" id="A0A1X6XCZ8"/>
<keyword evidence="3" id="KW-0812">Transmembrane</keyword>
<protein>
    <submittedName>
        <fullName evidence="4">Na(+) H(+) antiporter subunit G</fullName>
    </submittedName>
</protein>
<dbReference type="PANTHER" id="PTHR34703:SF1">
    <property type="entry name" value="ANTIPORTER SUBUNIT MNHG2-RELATED"/>
    <property type="match status" value="1"/>
</dbReference>
<evidence type="ECO:0000256" key="1">
    <source>
        <dbReference type="ARBA" id="ARBA00008404"/>
    </source>
</evidence>
<feature type="region of interest" description="Disordered" evidence="2">
    <location>
        <begin position="108"/>
        <end position="150"/>
    </location>
</feature>
<keyword evidence="3" id="KW-0472">Membrane</keyword>
<dbReference type="PANTHER" id="PTHR34703">
    <property type="entry name" value="ANTIPORTER SUBUNIT MNHG2-RELATED"/>
    <property type="match status" value="1"/>
</dbReference>
<gene>
    <name evidence="4" type="ORF">FM105_05815</name>
</gene>
<feature type="transmembrane region" description="Helical" evidence="3">
    <location>
        <begin position="40"/>
        <end position="60"/>
    </location>
</feature>
<accession>A0A1X6XCZ8</accession>
<sequence length="150" mass="15885">MTTVVDVFIAFCVLSGSLLVLVSALAMFRAKDALSRINVFSPATGLGMPLVVLGCYAYTLQQEGFSVYRLLIAIIAFFSLIIVSSIASNTLSRSTLLSGSPVHRYTRPNRLAYAQGEDPREDGAAGGRGFGDAQGETQGDAQDDDDPTAS</sequence>
<dbReference type="Pfam" id="PF03334">
    <property type="entry name" value="PhaG_MnhG_YufB"/>
    <property type="match status" value="1"/>
</dbReference>
<evidence type="ECO:0000313" key="5">
    <source>
        <dbReference type="Proteomes" id="UP000196581"/>
    </source>
</evidence>
<dbReference type="GO" id="GO:0015385">
    <property type="term" value="F:sodium:proton antiporter activity"/>
    <property type="evidence" value="ECO:0007669"/>
    <property type="project" value="TreeGrafter"/>
</dbReference>
<dbReference type="EMBL" id="FWFF01000008">
    <property type="protein sequence ID" value="SLM96457.1"/>
    <property type="molecule type" value="Genomic_DNA"/>
</dbReference>
<evidence type="ECO:0000256" key="3">
    <source>
        <dbReference type="SAM" id="Phobius"/>
    </source>
</evidence>
<dbReference type="RefSeq" id="WP_087006096.1">
    <property type="nucleotide sequence ID" value="NZ_FWFF01000008.1"/>
</dbReference>
<dbReference type="Proteomes" id="UP000196581">
    <property type="component" value="Unassembled WGS sequence"/>
</dbReference>
<comment type="similarity">
    <text evidence="1">Belongs to the CPA3 antiporters (TC 2.A.63) subunit G family.</text>
</comment>
<organism evidence="4 5">
    <name type="scientific">Brevibacterium yomogidense</name>
    <dbReference type="NCBI Taxonomy" id="946573"/>
    <lineage>
        <taxon>Bacteria</taxon>
        <taxon>Bacillati</taxon>
        <taxon>Actinomycetota</taxon>
        <taxon>Actinomycetes</taxon>
        <taxon>Micrococcales</taxon>
        <taxon>Brevibacteriaceae</taxon>
        <taxon>Brevibacterium</taxon>
    </lineage>
</organism>
<proteinExistence type="inferred from homology"/>
<evidence type="ECO:0000256" key="2">
    <source>
        <dbReference type="SAM" id="MobiDB-lite"/>
    </source>
</evidence>
<name>A0A1X6XCZ8_9MICO</name>